<keyword evidence="1" id="KW-0732">Signal</keyword>
<keyword evidence="3" id="KW-1185">Reference proteome</keyword>
<sequence>MKLIITAVLVVLVSNVLSVPLSSIPKEKTPEVLLPPILTGRTRRQAAEKSAPNEELEASESAYGLWPYAWPYYYPYVYKVPYVIY</sequence>
<reference evidence="2 3" key="1">
    <citation type="submission" date="2023-03" db="EMBL/GenBank/DDBJ databases">
        <title>Genome insight into feeding habits of ladybird beetles.</title>
        <authorList>
            <person name="Li H.-S."/>
            <person name="Huang Y.-H."/>
            <person name="Pang H."/>
        </authorList>
    </citation>
    <scope>NUCLEOTIDE SEQUENCE [LARGE SCALE GENOMIC DNA]</scope>
    <source>
        <strain evidence="2">SYSU_2023b</strain>
        <tissue evidence="2">Whole body</tissue>
    </source>
</reference>
<organism evidence="2 3">
    <name type="scientific">Henosepilachna vigintioctopunctata</name>
    <dbReference type="NCBI Taxonomy" id="420089"/>
    <lineage>
        <taxon>Eukaryota</taxon>
        <taxon>Metazoa</taxon>
        <taxon>Ecdysozoa</taxon>
        <taxon>Arthropoda</taxon>
        <taxon>Hexapoda</taxon>
        <taxon>Insecta</taxon>
        <taxon>Pterygota</taxon>
        <taxon>Neoptera</taxon>
        <taxon>Endopterygota</taxon>
        <taxon>Coleoptera</taxon>
        <taxon>Polyphaga</taxon>
        <taxon>Cucujiformia</taxon>
        <taxon>Coccinelloidea</taxon>
        <taxon>Coccinellidae</taxon>
        <taxon>Epilachninae</taxon>
        <taxon>Epilachnini</taxon>
        <taxon>Henosepilachna</taxon>
    </lineage>
</organism>
<gene>
    <name evidence="2" type="ORF">WA026_007798</name>
</gene>
<protein>
    <submittedName>
        <fullName evidence="2">Uncharacterized protein</fullName>
    </submittedName>
</protein>
<proteinExistence type="predicted"/>
<evidence type="ECO:0000313" key="2">
    <source>
        <dbReference type="EMBL" id="KAK9875403.1"/>
    </source>
</evidence>
<dbReference type="Proteomes" id="UP001431783">
    <property type="component" value="Unassembled WGS sequence"/>
</dbReference>
<feature type="signal peptide" evidence="1">
    <location>
        <begin position="1"/>
        <end position="18"/>
    </location>
</feature>
<evidence type="ECO:0000256" key="1">
    <source>
        <dbReference type="SAM" id="SignalP"/>
    </source>
</evidence>
<dbReference type="AlphaFoldDB" id="A0AAW1U408"/>
<name>A0AAW1U408_9CUCU</name>
<comment type="caution">
    <text evidence="2">The sequence shown here is derived from an EMBL/GenBank/DDBJ whole genome shotgun (WGS) entry which is preliminary data.</text>
</comment>
<evidence type="ECO:0000313" key="3">
    <source>
        <dbReference type="Proteomes" id="UP001431783"/>
    </source>
</evidence>
<accession>A0AAW1U408</accession>
<feature type="chain" id="PRO_5043957286" evidence="1">
    <location>
        <begin position="19"/>
        <end position="85"/>
    </location>
</feature>
<dbReference type="EMBL" id="JARQZJ010000033">
    <property type="protein sequence ID" value="KAK9875403.1"/>
    <property type="molecule type" value="Genomic_DNA"/>
</dbReference>